<accession>G9ZHK7</accession>
<dbReference type="Proteomes" id="UP000004750">
    <property type="component" value="Unassembled WGS sequence"/>
</dbReference>
<dbReference type="AlphaFoldDB" id="G9ZHK7"/>
<dbReference type="EMBL" id="AGCM01000129">
    <property type="protein sequence ID" value="EHM52559.1"/>
    <property type="molecule type" value="Genomic_DNA"/>
</dbReference>
<evidence type="ECO:0000313" key="2">
    <source>
        <dbReference type="Proteomes" id="UP000004750"/>
    </source>
</evidence>
<gene>
    <name evidence="1" type="ORF">HMPREF9080_02265</name>
</gene>
<sequence>MNAFSKAKASPPKNRATCAFTIHIDLPQANGDADRAAWEQLAAHYGARG</sequence>
<evidence type="ECO:0000313" key="1">
    <source>
        <dbReference type="EMBL" id="EHM52559.1"/>
    </source>
</evidence>
<proteinExistence type="predicted"/>
<dbReference type="HOGENOM" id="CLU_3133680_0_0_6"/>
<name>G9ZHK7_9GAMM</name>
<reference evidence="1 2" key="1">
    <citation type="submission" date="2011-08" db="EMBL/GenBank/DDBJ databases">
        <authorList>
            <person name="Weinstock G."/>
            <person name="Sodergren E."/>
            <person name="Clifton S."/>
            <person name="Fulton L."/>
            <person name="Fulton B."/>
            <person name="Courtney L."/>
            <person name="Fronick C."/>
            <person name="Harrison M."/>
            <person name="Strong C."/>
            <person name="Farmer C."/>
            <person name="Delahaunty K."/>
            <person name="Markovic C."/>
            <person name="Hall O."/>
            <person name="Minx P."/>
            <person name="Tomlinson C."/>
            <person name="Mitreva M."/>
            <person name="Hou S."/>
            <person name="Chen J."/>
            <person name="Wollam A."/>
            <person name="Pepin K.H."/>
            <person name="Johnson M."/>
            <person name="Bhonagiri V."/>
            <person name="Zhang X."/>
            <person name="Suruliraj S."/>
            <person name="Warren W."/>
            <person name="Chinwalla A."/>
            <person name="Mardis E.R."/>
            <person name="Wilson R.K."/>
        </authorList>
    </citation>
    <scope>NUCLEOTIDE SEQUENCE [LARGE SCALE GENOMIC DNA]</scope>
    <source>
        <strain evidence="1 2">F0432</strain>
    </source>
</reference>
<organism evidence="1 2">
    <name type="scientific">Cardiobacterium valvarum F0432</name>
    <dbReference type="NCBI Taxonomy" id="797473"/>
    <lineage>
        <taxon>Bacteria</taxon>
        <taxon>Pseudomonadati</taxon>
        <taxon>Pseudomonadota</taxon>
        <taxon>Gammaproteobacteria</taxon>
        <taxon>Cardiobacteriales</taxon>
        <taxon>Cardiobacteriaceae</taxon>
        <taxon>Cardiobacterium</taxon>
    </lineage>
</organism>
<protein>
    <submittedName>
        <fullName evidence="1">Uncharacterized protein</fullName>
    </submittedName>
</protein>
<comment type="caution">
    <text evidence="1">The sequence shown here is derived from an EMBL/GenBank/DDBJ whole genome shotgun (WGS) entry which is preliminary data.</text>
</comment>